<evidence type="ECO:0000313" key="3">
    <source>
        <dbReference type="Proteomes" id="UP001500620"/>
    </source>
</evidence>
<dbReference type="Pfam" id="PF12680">
    <property type="entry name" value="SnoaL_2"/>
    <property type="match status" value="1"/>
</dbReference>
<dbReference type="SUPFAM" id="SSF54427">
    <property type="entry name" value="NTF2-like"/>
    <property type="match status" value="1"/>
</dbReference>
<dbReference type="InterPro" id="IPR037401">
    <property type="entry name" value="SnoaL-like"/>
</dbReference>
<gene>
    <name evidence="2" type="ORF">GCM10022255_010840</name>
</gene>
<dbReference type="InterPro" id="IPR032710">
    <property type="entry name" value="NTF2-like_dom_sf"/>
</dbReference>
<evidence type="ECO:0000313" key="2">
    <source>
        <dbReference type="EMBL" id="GAA4245066.1"/>
    </source>
</evidence>
<name>A0ABP8CYU8_9ACTN</name>
<organism evidence="2 3">
    <name type="scientific">Dactylosporangium darangshiense</name>
    <dbReference type="NCBI Taxonomy" id="579108"/>
    <lineage>
        <taxon>Bacteria</taxon>
        <taxon>Bacillati</taxon>
        <taxon>Actinomycetota</taxon>
        <taxon>Actinomycetes</taxon>
        <taxon>Micromonosporales</taxon>
        <taxon>Micromonosporaceae</taxon>
        <taxon>Dactylosporangium</taxon>
    </lineage>
</organism>
<dbReference type="RefSeq" id="WP_345121848.1">
    <property type="nucleotide sequence ID" value="NZ_BAABAT010000002.1"/>
</dbReference>
<reference evidence="3" key="1">
    <citation type="journal article" date="2019" name="Int. J. Syst. Evol. Microbiol.">
        <title>The Global Catalogue of Microorganisms (GCM) 10K type strain sequencing project: providing services to taxonomists for standard genome sequencing and annotation.</title>
        <authorList>
            <consortium name="The Broad Institute Genomics Platform"/>
            <consortium name="The Broad Institute Genome Sequencing Center for Infectious Disease"/>
            <person name="Wu L."/>
            <person name="Ma J."/>
        </authorList>
    </citation>
    <scope>NUCLEOTIDE SEQUENCE [LARGE SCALE GENOMIC DNA]</scope>
    <source>
        <strain evidence="3">JCM 17441</strain>
    </source>
</reference>
<protein>
    <recommendedName>
        <fullName evidence="1">SnoaL-like domain-containing protein</fullName>
    </recommendedName>
</protein>
<accession>A0ABP8CYU8</accession>
<dbReference type="Proteomes" id="UP001500620">
    <property type="component" value="Unassembled WGS sequence"/>
</dbReference>
<dbReference type="Gene3D" id="3.10.450.50">
    <property type="match status" value="1"/>
</dbReference>
<evidence type="ECO:0000259" key="1">
    <source>
        <dbReference type="Pfam" id="PF12680"/>
    </source>
</evidence>
<feature type="domain" description="SnoaL-like" evidence="1">
    <location>
        <begin position="9"/>
        <end position="109"/>
    </location>
</feature>
<proteinExistence type="predicted"/>
<dbReference type="EMBL" id="BAABAT010000002">
    <property type="protein sequence ID" value="GAA4245066.1"/>
    <property type="molecule type" value="Genomic_DNA"/>
</dbReference>
<sequence length="121" mass="12870">MDTADTAMRHWIAGAATGDWTALVALLDPSVAFHVPVSGFSGVQHGVESAERFFAGLTARLRAALTVTARLTGDGRTAFEVAVAGMLSGHAFEQRLCLVFITADGKVREFREYLAFPSAAL</sequence>
<keyword evidence="3" id="KW-1185">Reference proteome</keyword>
<comment type="caution">
    <text evidence="2">The sequence shown here is derived from an EMBL/GenBank/DDBJ whole genome shotgun (WGS) entry which is preliminary data.</text>
</comment>